<evidence type="ECO:0000256" key="8">
    <source>
        <dbReference type="ARBA" id="ARBA00023136"/>
    </source>
</evidence>
<dbReference type="InterPro" id="IPR011662">
    <property type="entry name" value="Secretin/TonB_short_N"/>
</dbReference>
<evidence type="ECO:0000259" key="13">
    <source>
        <dbReference type="SMART" id="SM00965"/>
    </source>
</evidence>
<keyword evidence="7 11" id="KW-0798">TonB box</keyword>
<organism evidence="14 15">
    <name type="scientific">Sphingopyxis indica</name>
    <dbReference type="NCBI Taxonomy" id="436663"/>
    <lineage>
        <taxon>Bacteria</taxon>
        <taxon>Pseudomonadati</taxon>
        <taxon>Pseudomonadota</taxon>
        <taxon>Alphaproteobacteria</taxon>
        <taxon>Sphingomonadales</taxon>
        <taxon>Sphingomonadaceae</taxon>
        <taxon>Sphingopyxis</taxon>
    </lineage>
</organism>
<dbReference type="PANTHER" id="PTHR47234">
    <property type="match status" value="1"/>
</dbReference>
<keyword evidence="5 10" id="KW-0812">Transmembrane</keyword>
<dbReference type="OrthoDB" id="7051241at2"/>
<dbReference type="InterPro" id="IPR037066">
    <property type="entry name" value="Plug_dom_sf"/>
</dbReference>
<evidence type="ECO:0000256" key="4">
    <source>
        <dbReference type="ARBA" id="ARBA00022496"/>
    </source>
</evidence>
<evidence type="ECO:0000256" key="11">
    <source>
        <dbReference type="RuleBase" id="RU003357"/>
    </source>
</evidence>
<keyword evidence="8 10" id="KW-0472">Membrane</keyword>
<sequence>MAVKRFQRLAVLLAGAAMATFPMPALAQSDQTYQFDLQAQDLGDALRSVAAKAGWELYASAEDVNGVPAPRLEGALTARQAIERLLADTNLRARFRDGAVIIRGRSAAIATADDEAPDSEIIVTGTHIRSGETTSPVISASRDAIEKSGRTNLGEYIRDLPQNFNGGQNPGVVGGGTQGGSENLASTSTLNLRGLGPDATLTLINGHRIAYDGAFQGVDISAIPLAALDRLEIVADGASALYGSDAVGGVANIILRRDFDGIWSSARISGTTEGGNFQQQYGLVTGARWQGGGFMAAGDFNRSTEIVAGQRSVTDHLHRSATLLPAQRQYSAVFAGHQRLSDQIEFEFDGQYSRRRSKSASPLMTTAPATTSGYLYSPSVESYSVTPSVRLSLPSGWEMSLSGTLGRSLTEVESRSFSGGALASVTRVAYDNQIQSIELRGDGNLVNLPGGDVGLALGAGYRGFSLDAESRRHIGASTVNLLNIDHKENVVFAFGELAIPVFGPGNSRPFLDFFQLTGAMRYERYDGLASVASPKLGFIYRPSPAFTIRGGWGKSFKAPTFYQRYKTYQALLLPAALLGATGDTASRPVLYVAGGNADLQPERATVWNISASYEPQAMPALRLEANYFNVRYRNRVADPIASVLGVLSNPAYASLVTFNPSETLLDRLIAPAASALGLQNITGRPYDPSTVYAAVDARSNNTAYQSAEGIDLSARYRFDLDPGGHIDFTAAASYIESERRLIESEDPSPFAGVIFRSPHWRARGGATFEQNNVALSAFLQYVGGVTDDRIEPDVRVGSFLAADLSAKLSGSTGIWRGTDLTLTISNIFNEMPYRIRSRSAIDPGYDSTNYSILGRTISVTLAKRW</sequence>
<dbReference type="GO" id="GO:0009279">
    <property type="term" value="C:cell outer membrane"/>
    <property type="evidence" value="ECO:0007669"/>
    <property type="project" value="UniProtKB-SubCell"/>
</dbReference>
<keyword evidence="15" id="KW-1185">Reference proteome</keyword>
<feature type="chain" id="PRO_5012624830" evidence="12">
    <location>
        <begin position="28"/>
        <end position="865"/>
    </location>
</feature>
<accession>A0A239IRR7</accession>
<evidence type="ECO:0000256" key="5">
    <source>
        <dbReference type="ARBA" id="ARBA00022692"/>
    </source>
</evidence>
<evidence type="ECO:0000256" key="1">
    <source>
        <dbReference type="ARBA" id="ARBA00004571"/>
    </source>
</evidence>
<dbReference type="Gene3D" id="2.170.130.10">
    <property type="entry name" value="TonB-dependent receptor, plug domain"/>
    <property type="match status" value="1"/>
</dbReference>
<feature type="domain" description="Secretin/TonB short N-terminal" evidence="13">
    <location>
        <begin position="55"/>
        <end position="105"/>
    </location>
</feature>
<dbReference type="AlphaFoldDB" id="A0A239IRR7"/>
<proteinExistence type="inferred from homology"/>
<dbReference type="Pfam" id="PF07715">
    <property type="entry name" value="Plug"/>
    <property type="match status" value="1"/>
</dbReference>
<evidence type="ECO:0000256" key="12">
    <source>
        <dbReference type="SAM" id="SignalP"/>
    </source>
</evidence>
<dbReference type="PROSITE" id="PS52016">
    <property type="entry name" value="TONB_DEPENDENT_REC_3"/>
    <property type="match status" value="1"/>
</dbReference>
<dbReference type="InterPro" id="IPR000531">
    <property type="entry name" value="Beta-barrel_TonB"/>
</dbReference>
<dbReference type="PANTHER" id="PTHR47234:SF3">
    <property type="entry name" value="SECRETIN_TONB SHORT N-TERMINAL DOMAIN-CONTAINING PROTEIN"/>
    <property type="match status" value="1"/>
</dbReference>
<evidence type="ECO:0000313" key="15">
    <source>
        <dbReference type="Proteomes" id="UP000198339"/>
    </source>
</evidence>
<keyword evidence="6" id="KW-0408">Iron</keyword>
<dbReference type="SUPFAM" id="SSF56935">
    <property type="entry name" value="Porins"/>
    <property type="match status" value="1"/>
</dbReference>
<keyword evidence="3 10" id="KW-1134">Transmembrane beta strand</keyword>
<dbReference type="SMART" id="SM00965">
    <property type="entry name" value="STN"/>
    <property type="match status" value="1"/>
</dbReference>
<gene>
    <name evidence="14" type="ORF">SAMN06295955_108125</name>
</gene>
<dbReference type="Pfam" id="PF00593">
    <property type="entry name" value="TonB_dep_Rec_b-barrel"/>
    <property type="match status" value="1"/>
</dbReference>
<keyword evidence="4" id="KW-0406">Ion transport</keyword>
<keyword evidence="2 10" id="KW-0813">Transport</keyword>
<evidence type="ECO:0000256" key="6">
    <source>
        <dbReference type="ARBA" id="ARBA00023004"/>
    </source>
</evidence>
<dbReference type="Gene3D" id="2.40.170.20">
    <property type="entry name" value="TonB-dependent receptor, beta-barrel domain"/>
    <property type="match status" value="1"/>
</dbReference>
<evidence type="ECO:0000256" key="7">
    <source>
        <dbReference type="ARBA" id="ARBA00023077"/>
    </source>
</evidence>
<dbReference type="Gene3D" id="3.55.50.30">
    <property type="match status" value="1"/>
</dbReference>
<dbReference type="InterPro" id="IPR039426">
    <property type="entry name" value="TonB-dep_rcpt-like"/>
</dbReference>
<evidence type="ECO:0000256" key="10">
    <source>
        <dbReference type="PROSITE-ProRule" id="PRU01360"/>
    </source>
</evidence>
<keyword evidence="12" id="KW-0732">Signal</keyword>
<dbReference type="InterPro" id="IPR036942">
    <property type="entry name" value="Beta-barrel_TonB_sf"/>
</dbReference>
<dbReference type="GO" id="GO:0006826">
    <property type="term" value="P:iron ion transport"/>
    <property type="evidence" value="ECO:0007669"/>
    <property type="project" value="UniProtKB-KW"/>
</dbReference>
<comment type="similarity">
    <text evidence="10 11">Belongs to the TonB-dependent receptor family.</text>
</comment>
<evidence type="ECO:0000256" key="9">
    <source>
        <dbReference type="ARBA" id="ARBA00023237"/>
    </source>
</evidence>
<protein>
    <submittedName>
        <fullName evidence="14">Outer membrane receptor for ferrienterochelin and colicins</fullName>
    </submittedName>
</protein>
<dbReference type="Proteomes" id="UP000198339">
    <property type="component" value="Unassembled WGS sequence"/>
</dbReference>
<evidence type="ECO:0000256" key="3">
    <source>
        <dbReference type="ARBA" id="ARBA00022452"/>
    </source>
</evidence>
<evidence type="ECO:0000313" key="14">
    <source>
        <dbReference type="EMBL" id="SNS96257.1"/>
    </source>
</evidence>
<dbReference type="EMBL" id="FZPA01000008">
    <property type="protein sequence ID" value="SNS96257.1"/>
    <property type="molecule type" value="Genomic_DNA"/>
</dbReference>
<dbReference type="InterPro" id="IPR012910">
    <property type="entry name" value="Plug_dom"/>
</dbReference>
<evidence type="ECO:0000256" key="2">
    <source>
        <dbReference type="ARBA" id="ARBA00022448"/>
    </source>
</evidence>
<comment type="subcellular location">
    <subcellularLocation>
        <location evidence="1 10">Cell outer membrane</location>
        <topology evidence="1 10">Multi-pass membrane protein</topology>
    </subcellularLocation>
</comment>
<keyword evidence="14" id="KW-0675">Receptor</keyword>
<keyword evidence="4" id="KW-0410">Iron transport</keyword>
<name>A0A239IRR7_9SPHN</name>
<reference evidence="14 15" key="1">
    <citation type="submission" date="2017-06" db="EMBL/GenBank/DDBJ databases">
        <authorList>
            <person name="Kim H.J."/>
            <person name="Triplett B.A."/>
        </authorList>
    </citation>
    <scope>NUCLEOTIDE SEQUENCE [LARGE SCALE GENOMIC DNA]</scope>
    <source>
        <strain evidence="14 15">DS15</strain>
    </source>
</reference>
<feature type="signal peptide" evidence="12">
    <location>
        <begin position="1"/>
        <end position="27"/>
    </location>
</feature>
<keyword evidence="9 10" id="KW-0998">Cell outer membrane</keyword>